<dbReference type="Proteomes" id="UP000003527">
    <property type="component" value="Unassembled WGS sequence"/>
</dbReference>
<evidence type="ECO:0000256" key="1">
    <source>
        <dbReference type="SAM" id="Phobius"/>
    </source>
</evidence>
<dbReference type="RefSeq" id="WP_009536375.1">
    <property type="nucleotide sequence ID" value="NZ_JH414504.1"/>
</dbReference>
<evidence type="ECO:0000313" key="2">
    <source>
        <dbReference type="EMBL" id="EHL12170.1"/>
    </source>
</evidence>
<dbReference type="InterPro" id="IPR024529">
    <property type="entry name" value="ECF_trnsprt_substrate-spec"/>
</dbReference>
<protein>
    <recommendedName>
        <fullName evidence="4">Rod shape-determining protein MreD</fullName>
    </recommendedName>
</protein>
<feature type="transmembrane region" description="Helical" evidence="1">
    <location>
        <begin position="74"/>
        <end position="95"/>
    </location>
</feature>
<dbReference type="PATRIC" id="fig|796944.3.peg.1191"/>
<dbReference type="HOGENOM" id="CLU_098232_4_1_9"/>
<dbReference type="GO" id="GO:0022857">
    <property type="term" value="F:transmembrane transporter activity"/>
    <property type="evidence" value="ECO:0007669"/>
    <property type="project" value="InterPro"/>
</dbReference>
<dbReference type="NCBIfam" id="TIGR04518">
    <property type="entry name" value="ECF_S_folT_fam"/>
    <property type="match status" value="1"/>
</dbReference>
<keyword evidence="1" id="KW-0812">Transmembrane</keyword>
<comment type="caution">
    <text evidence="2">The sequence shown here is derived from an EMBL/GenBank/DDBJ whole genome shotgun (WGS) entry which is preliminary data.</text>
</comment>
<name>G9WTW7_9FIRM</name>
<dbReference type="Gene3D" id="1.10.1760.20">
    <property type="match status" value="1"/>
</dbReference>
<feature type="transmembrane region" description="Helical" evidence="1">
    <location>
        <begin position="143"/>
        <end position="161"/>
    </location>
</feature>
<sequence length="172" mass="19388">MTVKNWKTKKLISLSMLIALQIILTRMFSINAWNIRIGFGFVPMLFAILYFGTVEGILVASLSDVLGSLFLSSYPYFPGYTFSLALSALIFGLIFKHGKGRLQIFFAVVLTQLICSLLLNSLWISINTGSTLLPIMLSRLVQVGINGTMQFLTIHFMIFVLEKRFPMQEFTS</sequence>
<keyword evidence="3" id="KW-1185">Reference proteome</keyword>
<gene>
    <name evidence="2" type="ORF">HMPREF9624_00477</name>
</gene>
<evidence type="ECO:0008006" key="4">
    <source>
        <dbReference type="Google" id="ProtNLM"/>
    </source>
</evidence>
<dbReference type="AlphaFoldDB" id="G9WTW7"/>
<feature type="transmembrane region" description="Helical" evidence="1">
    <location>
        <begin position="41"/>
        <end position="62"/>
    </location>
</feature>
<keyword evidence="1" id="KW-1133">Transmembrane helix</keyword>
<evidence type="ECO:0000313" key="3">
    <source>
        <dbReference type="Proteomes" id="UP000003527"/>
    </source>
</evidence>
<organism evidence="2 3">
    <name type="scientific">Oribacterium asaccharolyticum ACB7</name>
    <dbReference type="NCBI Taxonomy" id="796944"/>
    <lineage>
        <taxon>Bacteria</taxon>
        <taxon>Bacillati</taxon>
        <taxon>Bacillota</taxon>
        <taxon>Clostridia</taxon>
        <taxon>Lachnospirales</taxon>
        <taxon>Lachnospiraceae</taxon>
        <taxon>Oribacterium</taxon>
    </lineage>
</organism>
<dbReference type="EMBL" id="AFZD01000016">
    <property type="protein sequence ID" value="EHL12170.1"/>
    <property type="molecule type" value="Genomic_DNA"/>
</dbReference>
<feature type="transmembrane region" description="Helical" evidence="1">
    <location>
        <begin position="102"/>
        <end position="123"/>
    </location>
</feature>
<reference evidence="2 3" key="1">
    <citation type="submission" date="2011-08" db="EMBL/GenBank/DDBJ databases">
        <title>The Genome Sequence of Oribacterium sp. ACB7.</title>
        <authorList>
            <consortium name="The Broad Institute Genome Sequencing Platform"/>
            <person name="Earl A."/>
            <person name="Ward D."/>
            <person name="Feldgarden M."/>
            <person name="Gevers D."/>
            <person name="Sizova M."/>
            <person name="Hazen A."/>
            <person name="Epstein S."/>
            <person name="Young S.K."/>
            <person name="Zeng Q."/>
            <person name="Gargeya S."/>
            <person name="Fitzgerald M."/>
            <person name="Haas B."/>
            <person name="Abouelleil A."/>
            <person name="Alvarado L."/>
            <person name="Arachchi H.M."/>
            <person name="Berlin A."/>
            <person name="Brown A."/>
            <person name="Chapman S.B."/>
            <person name="Chen Z."/>
            <person name="Dunbar C."/>
            <person name="Freedman E."/>
            <person name="Gearin G."/>
            <person name="Gellesch M."/>
            <person name="Goldberg J."/>
            <person name="Griggs A."/>
            <person name="Gujja S."/>
            <person name="Heiman D."/>
            <person name="Howarth C."/>
            <person name="Larson L."/>
            <person name="Lui A."/>
            <person name="MacDonald P.J.P."/>
            <person name="Montmayeur A."/>
            <person name="Murphy C."/>
            <person name="Neiman D."/>
            <person name="Pearson M."/>
            <person name="Priest M."/>
            <person name="Roberts A."/>
            <person name="Saif S."/>
            <person name="Shea T."/>
            <person name="Shenoy N."/>
            <person name="Sisk P."/>
            <person name="Stolte C."/>
            <person name="Sykes S."/>
            <person name="Wortman J."/>
            <person name="Nusbaum C."/>
            <person name="Birren B."/>
        </authorList>
    </citation>
    <scope>NUCLEOTIDE SEQUENCE [LARGE SCALE GENOMIC DNA]</scope>
    <source>
        <strain evidence="2 3">ACB7</strain>
    </source>
</reference>
<dbReference type="Pfam" id="PF12822">
    <property type="entry name" value="ECF_trnsprt"/>
    <property type="match status" value="1"/>
</dbReference>
<proteinExistence type="predicted"/>
<dbReference type="InterPro" id="IPR030949">
    <property type="entry name" value="ECF_S_folate_fam"/>
</dbReference>
<keyword evidence="1" id="KW-0472">Membrane</keyword>
<accession>G9WTW7</accession>